<accession>A0A2P2NVZ0</accession>
<proteinExistence type="predicted"/>
<reference evidence="1" key="1">
    <citation type="submission" date="2018-02" db="EMBL/GenBank/DDBJ databases">
        <title>Rhizophora mucronata_Transcriptome.</title>
        <authorList>
            <person name="Meera S.P."/>
            <person name="Sreeshan A."/>
            <person name="Augustine A."/>
        </authorList>
    </citation>
    <scope>NUCLEOTIDE SEQUENCE</scope>
    <source>
        <tissue evidence="1">Leaf</tissue>
    </source>
</reference>
<dbReference type="EMBL" id="GGEC01066204">
    <property type="protein sequence ID" value="MBX46688.1"/>
    <property type="molecule type" value="Transcribed_RNA"/>
</dbReference>
<sequence length="14" mass="1658">MNNYGVCKKLLIDF</sequence>
<protein>
    <submittedName>
        <fullName evidence="1">Uncharacterized protein</fullName>
    </submittedName>
</protein>
<name>A0A2P2NVZ0_RHIMU</name>
<evidence type="ECO:0000313" key="1">
    <source>
        <dbReference type="EMBL" id="MBX46688.1"/>
    </source>
</evidence>
<organism evidence="1">
    <name type="scientific">Rhizophora mucronata</name>
    <name type="common">Asiatic mangrove</name>
    <dbReference type="NCBI Taxonomy" id="61149"/>
    <lineage>
        <taxon>Eukaryota</taxon>
        <taxon>Viridiplantae</taxon>
        <taxon>Streptophyta</taxon>
        <taxon>Embryophyta</taxon>
        <taxon>Tracheophyta</taxon>
        <taxon>Spermatophyta</taxon>
        <taxon>Magnoliopsida</taxon>
        <taxon>eudicotyledons</taxon>
        <taxon>Gunneridae</taxon>
        <taxon>Pentapetalae</taxon>
        <taxon>rosids</taxon>
        <taxon>fabids</taxon>
        <taxon>Malpighiales</taxon>
        <taxon>Rhizophoraceae</taxon>
        <taxon>Rhizophora</taxon>
    </lineage>
</organism>